<dbReference type="SMART" id="SM00065">
    <property type="entry name" value="GAF"/>
    <property type="match status" value="1"/>
</dbReference>
<proteinExistence type="predicted"/>
<dbReference type="GO" id="GO:0004722">
    <property type="term" value="F:protein serine/threonine phosphatase activity"/>
    <property type="evidence" value="ECO:0007669"/>
    <property type="project" value="UniProtKB-EC"/>
</dbReference>
<dbReference type="SUPFAM" id="SSF55781">
    <property type="entry name" value="GAF domain-like"/>
    <property type="match status" value="2"/>
</dbReference>
<evidence type="ECO:0000256" key="11">
    <source>
        <dbReference type="ARBA" id="ARBA00023211"/>
    </source>
</evidence>
<dbReference type="SUPFAM" id="SSF55785">
    <property type="entry name" value="PYP-like sensor domain (PAS domain)"/>
    <property type="match status" value="2"/>
</dbReference>
<dbReference type="InterPro" id="IPR001932">
    <property type="entry name" value="PPM-type_phosphatase-like_dom"/>
</dbReference>
<keyword evidence="11" id="KW-0464">Manganese</keyword>
<dbReference type="SMART" id="SM00331">
    <property type="entry name" value="PP2C_SIG"/>
    <property type="match status" value="1"/>
</dbReference>
<comment type="catalytic activity">
    <reaction evidence="12">
        <text>O-phospho-L-seryl-[protein] + H2O = L-seryl-[protein] + phosphate</text>
        <dbReference type="Rhea" id="RHEA:20629"/>
        <dbReference type="Rhea" id="RHEA-COMP:9863"/>
        <dbReference type="Rhea" id="RHEA-COMP:11604"/>
        <dbReference type="ChEBI" id="CHEBI:15377"/>
        <dbReference type="ChEBI" id="CHEBI:29999"/>
        <dbReference type="ChEBI" id="CHEBI:43474"/>
        <dbReference type="ChEBI" id="CHEBI:83421"/>
        <dbReference type="EC" id="3.1.3.16"/>
    </reaction>
</comment>
<evidence type="ECO:0000256" key="6">
    <source>
        <dbReference type="ARBA" id="ARBA00022777"/>
    </source>
</evidence>
<keyword evidence="3" id="KW-0808">Transferase</keyword>
<evidence type="ECO:0000256" key="2">
    <source>
        <dbReference type="ARBA" id="ARBA00022553"/>
    </source>
</evidence>
<dbReference type="AlphaFoldDB" id="A0A388T340"/>
<dbReference type="EC" id="3.1.3.16" evidence="1"/>
<evidence type="ECO:0000313" key="17">
    <source>
        <dbReference type="EMBL" id="GBQ02684.1"/>
    </source>
</evidence>
<dbReference type="Gene3D" id="3.60.40.10">
    <property type="entry name" value="PPM-type phosphatase domain"/>
    <property type="match status" value="1"/>
</dbReference>
<keyword evidence="9" id="KW-0460">Magnesium</keyword>
<dbReference type="Pfam" id="PF08448">
    <property type="entry name" value="PAS_4"/>
    <property type="match status" value="1"/>
</dbReference>
<evidence type="ECO:0000256" key="10">
    <source>
        <dbReference type="ARBA" id="ARBA00022912"/>
    </source>
</evidence>
<keyword evidence="7" id="KW-0378">Hydrolase</keyword>
<sequence>MGVPFPAPPFPALPFPERPLPALSRLPPPADAVVRGQSAFRGRRCALPGLCRILVYVTWHGAARPGARTERGSQRETSGGAVHPLDELGLVLAEAAVHSIGAVGGHAGGVYLRSGTSGLLRLAVAVGLPAELMRPWWRMHVNRPFPVAECYRRSQVIHLADGEEAMQRFPQLMAGLPFSLSSLYAPVTSGEERFGVLAALRPATCGQPVAEADQARFGDAGSRLAVALGELHHDGTPIRWDGEPFAVQVPDSNARPVRIGMFDWDLGSGALSADEELCTILGADPADFPGTIEALTAHVAPEDAYQLYAVAREAGRTGRAVARRLRIRRDGAPPFLVELTGRPVRSSRGIGTRRVSGSVVDLGSGVVFGEAGDRLPDGLFSLDLSCRITYVNHSAAELIGTPRDLLVGRVLWEAVPWLDRAGYWDQYRAALLARTPVRFRADREKDDWVTVSLFPGREGVTGTVAAAEHPDHAPGPISFPGAAPGTFASATDRSSALYRPVALAIALTEAVTARQVSEVVTEELLPAFGGRQLAIYVLHERHLHLAWETGFPAGFLAPFEGVGLDARIPGVETLTTGRPIFFESMDMLAAAYPGLAIDASVGARAFLPLIASGRPVGSCILGFDHPRGFAPEERTVLTALAGLIAQALERAQRYDSEFALARGLQDALLPHRLPVVGDVETVGRYLPGTQGLDVGGDWYDVIETDRGLALVIGDVQGHGVPAAAIMGQLRSAVRAFALADREPDEVMSGTNRLLIDLDPAQFATCCYVLLDPDSGTAQAVRAGHPQPLLRRPDGTTEVLDLSGGLMLGVASQEHYPVSELALEPGAVLALFTDGLIEEAGSDIDAGVERLRAALAAVGGITIAETADRLIREARQATDRPDDIALLLTARWSGPGADRALAGPGRW</sequence>
<evidence type="ECO:0000256" key="1">
    <source>
        <dbReference type="ARBA" id="ARBA00013081"/>
    </source>
</evidence>
<dbReference type="InterPro" id="IPR000014">
    <property type="entry name" value="PAS"/>
</dbReference>
<keyword evidence="10" id="KW-0904">Protein phosphatase</keyword>
<evidence type="ECO:0000256" key="5">
    <source>
        <dbReference type="ARBA" id="ARBA00022741"/>
    </source>
</evidence>
<evidence type="ECO:0000256" key="12">
    <source>
        <dbReference type="ARBA" id="ARBA00047761"/>
    </source>
</evidence>
<dbReference type="InterPro" id="IPR029016">
    <property type="entry name" value="GAF-like_dom_sf"/>
</dbReference>
<evidence type="ECO:0000256" key="3">
    <source>
        <dbReference type="ARBA" id="ARBA00022679"/>
    </source>
</evidence>
<dbReference type="InterPro" id="IPR052016">
    <property type="entry name" value="Bact_Sigma-Reg"/>
</dbReference>
<comment type="caution">
    <text evidence="17">The sequence shown here is derived from an EMBL/GenBank/DDBJ whole genome shotgun (WGS) entry which is preliminary data.</text>
</comment>
<keyword evidence="6" id="KW-0418">Kinase</keyword>
<evidence type="ECO:0000256" key="4">
    <source>
        <dbReference type="ARBA" id="ARBA00022723"/>
    </source>
</evidence>
<dbReference type="FunFam" id="3.60.40.10:FF:000005">
    <property type="entry name" value="Serine/threonine protein phosphatase"/>
    <property type="match status" value="1"/>
</dbReference>
<dbReference type="Proteomes" id="UP000265354">
    <property type="component" value="Unassembled WGS sequence"/>
</dbReference>
<dbReference type="SUPFAM" id="SSF81606">
    <property type="entry name" value="PP2C-like"/>
    <property type="match status" value="1"/>
</dbReference>
<keyword evidence="8" id="KW-0067">ATP-binding</keyword>
<dbReference type="CDD" id="cd00130">
    <property type="entry name" value="PAS"/>
    <property type="match status" value="2"/>
</dbReference>
<feature type="domain" description="PAS" evidence="16">
    <location>
        <begin position="373"/>
        <end position="409"/>
    </location>
</feature>
<reference evidence="17 18" key="1">
    <citation type="submission" date="2018-07" db="EMBL/GenBank/DDBJ databases">
        <title>Whole Genome Shotgun Sequence of Streptomyces spongiicola strain 531S.</title>
        <authorList>
            <person name="Dohra H."/>
            <person name="Kodani S."/>
        </authorList>
    </citation>
    <scope>NUCLEOTIDE SEQUENCE [LARGE SCALE GENOMIC DNA]</scope>
    <source>
        <strain evidence="17 18">531S</strain>
    </source>
</reference>
<name>A0A388T340_9ACTN</name>
<dbReference type="Gene3D" id="3.30.450.20">
    <property type="entry name" value="PAS domain"/>
    <property type="match status" value="2"/>
</dbReference>
<evidence type="ECO:0000259" key="16">
    <source>
        <dbReference type="PROSITE" id="PS50112"/>
    </source>
</evidence>
<accession>A0A388T340</accession>
<evidence type="ECO:0000256" key="14">
    <source>
        <dbReference type="ARBA" id="ARBA00075117"/>
    </source>
</evidence>
<evidence type="ECO:0000256" key="8">
    <source>
        <dbReference type="ARBA" id="ARBA00022840"/>
    </source>
</evidence>
<evidence type="ECO:0000313" key="18">
    <source>
        <dbReference type="Proteomes" id="UP000265354"/>
    </source>
</evidence>
<dbReference type="SMART" id="SM00091">
    <property type="entry name" value="PAS"/>
    <property type="match status" value="2"/>
</dbReference>
<evidence type="ECO:0000256" key="7">
    <source>
        <dbReference type="ARBA" id="ARBA00022801"/>
    </source>
</evidence>
<dbReference type="PROSITE" id="PS50112">
    <property type="entry name" value="PAS"/>
    <property type="match status" value="1"/>
</dbReference>
<dbReference type="Pfam" id="PF13185">
    <property type="entry name" value="GAF_2"/>
    <property type="match status" value="1"/>
</dbReference>
<gene>
    <name evidence="17" type="ORF">SSP531S_41440</name>
</gene>
<dbReference type="PANTHER" id="PTHR43156">
    <property type="entry name" value="STAGE II SPORULATION PROTEIN E-RELATED"/>
    <property type="match status" value="1"/>
</dbReference>
<keyword evidence="5" id="KW-0547">Nucleotide-binding</keyword>
<keyword evidence="4" id="KW-0479">Metal-binding</keyword>
<dbReference type="PANTHER" id="PTHR43156:SF2">
    <property type="entry name" value="STAGE II SPORULATION PROTEIN E"/>
    <property type="match status" value="1"/>
</dbReference>
<dbReference type="GO" id="GO:0005524">
    <property type="term" value="F:ATP binding"/>
    <property type="evidence" value="ECO:0007669"/>
    <property type="project" value="UniProtKB-KW"/>
</dbReference>
<dbReference type="InterPro" id="IPR013656">
    <property type="entry name" value="PAS_4"/>
</dbReference>
<evidence type="ECO:0000256" key="15">
    <source>
        <dbReference type="ARBA" id="ARBA00081350"/>
    </source>
</evidence>
<dbReference type="Gene3D" id="3.30.450.40">
    <property type="match status" value="2"/>
</dbReference>
<dbReference type="GO" id="GO:0046872">
    <property type="term" value="F:metal ion binding"/>
    <property type="evidence" value="ECO:0007669"/>
    <property type="project" value="UniProtKB-KW"/>
</dbReference>
<dbReference type="InterPro" id="IPR013655">
    <property type="entry name" value="PAS_fold_3"/>
</dbReference>
<dbReference type="InterPro" id="IPR035965">
    <property type="entry name" value="PAS-like_dom_sf"/>
</dbReference>
<dbReference type="EMBL" id="BGZL01000012">
    <property type="protein sequence ID" value="GBQ02684.1"/>
    <property type="molecule type" value="Genomic_DNA"/>
</dbReference>
<dbReference type="Pfam" id="PF08447">
    <property type="entry name" value="PAS_3"/>
    <property type="match status" value="1"/>
</dbReference>
<dbReference type="InterPro" id="IPR036457">
    <property type="entry name" value="PPM-type-like_dom_sf"/>
</dbReference>
<keyword evidence="2" id="KW-0597">Phosphoprotein</keyword>
<dbReference type="Pfam" id="PF07228">
    <property type="entry name" value="SpoIIE"/>
    <property type="match status" value="1"/>
</dbReference>
<evidence type="ECO:0000256" key="13">
    <source>
        <dbReference type="ARBA" id="ARBA00056274"/>
    </source>
</evidence>
<protein>
    <recommendedName>
        <fullName evidence="1">protein-serine/threonine phosphatase</fullName>
        <ecNumber evidence="1">3.1.3.16</ecNumber>
    </recommendedName>
    <alternativeName>
        <fullName evidence="15">Protein-serine/threonine phosphatase</fullName>
    </alternativeName>
    <alternativeName>
        <fullName evidence="14">Serine/threonine-protein kinase</fullName>
    </alternativeName>
</protein>
<organism evidence="17 18">
    <name type="scientific">Streptomyces spongiicola</name>
    <dbReference type="NCBI Taxonomy" id="1690221"/>
    <lineage>
        <taxon>Bacteria</taxon>
        <taxon>Bacillati</taxon>
        <taxon>Actinomycetota</taxon>
        <taxon>Actinomycetes</taxon>
        <taxon>Kitasatosporales</taxon>
        <taxon>Streptomycetaceae</taxon>
        <taxon>Streptomyces</taxon>
    </lineage>
</organism>
<comment type="function">
    <text evidence="13">Primarily acts as an independent SigF regulator that is sensitive to the osmosensory signal, mediating the cross talk of PknD with the SigF regulon. Possesses both phosphatase and kinase activities. The kinase domain functions as a classic anti-sigma factor-like kinase to phosphorylate the anti-anti-sigma factor domain at the canonical regulatory site, and the phosphatase domain antagonizes this activity.</text>
</comment>
<dbReference type="InterPro" id="IPR003018">
    <property type="entry name" value="GAF"/>
</dbReference>
<dbReference type="GO" id="GO:0016301">
    <property type="term" value="F:kinase activity"/>
    <property type="evidence" value="ECO:0007669"/>
    <property type="project" value="UniProtKB-KW"/>
</dbReference>
<evidence type="ECO:0000256" key="9">
    <source>
        <dbReference type="ARBA" id="ARBA00022842"/>
    </source>
</evidence>